<reference evidence="1" key="1">
    <citation type="submission" date="2020-03" db="EMBL/GenBank/DDBJ databases">
        <title>Complete plasmid sequence of Enterobacter hormaechei subsp. xiangfangensis pA2483mcr-9 and pA2483imp-1.</title>
        <authorList>
            <person name="Kananizadeh P."/>
            <person name="Tada T."/>
            <person name="Kirikae T."/>
        </authorList>
    </citation>
    <scope>NUCLEOTIDE SEQUENCE</scope>
    <source>
        <strain evidence="1">A2483</strain>
        <plasmid evidence="1">pA2483imp-1</plasmid>
    </source>
</reference>
<proteinExistence type="predicted"/>
<accession>A0A6F8V8F8</accession>
<dbReference type="AlphaFoldDB" id="A0A6F8V8F8"/>
<name>A0A6F8V8F8_9ENTR</name>
<reference evidence="2" key="2">
    <citation type="submission" date="2020-03" db="EMBL/GenBank/DDBJ databases">
        <title>Complete plasmid sequence of Enterobacter hormaechei subsp. xiangfangensis pA2504mcr-9 amd pA2504imp-1.</title>
        <authorList>
            <person name="Kananizadeh P."/>
            <person name="Tada T."/>
            <person name="Kirikae T."/>
        </authorList>
    </citation>
    <scope>NUCLEOTIDE SEQUENCE</scope>
    <source>
        <strain evidence="2">A2504</strain>
        <plasmid evidence="2">pA2504imp-1</plasmid>
    </source>
</reference>
<evidence type="ECO:0000313" key="2">
    <source>
        <dbReference type="EMBL" id="BCB25059.1"/>
    </source>
</evidence>
<dbReference type="SUPFAM" id="SSF52540">
    <property type="entry name" value="P-loop containing nucleoside triphosphate hydrolases"/>
    <property type="match status" value="1"/>
</dbReference>
<keyword evidence="2" id="KW-0614">Plasmid</keyword>
<dbReference type="RefSeq" id="WP_004196198.1">
    <property type="nucleotide sequence ID" value="NZ_LC532225.1"/>
</dbReference>
<organism evidence="2">
    <name type="scientific">Enterobacter hormaechei subsp. xiangfangensis</name>
    <dbReference type="NCBI Taxonomy" id="1296536"/>
    <lineage>
        <taxon>Bacteria</taxon>
        <taxon>Pseudomonadati</taxon>
        <taxon>Pseudomonadota</taxon>
        <taxon>Gammaproteobacteria</taxon>
        <taxon>Enterobacterales</taxon>
        <taxon>Enterobacteriaceae</taxon>
        <taxon>Enterobacter</taxon>
        <taxon>Enterobacter cloacae complex</taxon>
    </lineage>
</organism>
<dbReference type="EMBL" id="LC532227">
    <property type="protein sequence ID" value="BCB25059.1"/>
    <property type="molecule type" value="Genomic_DNA"/>
</dbReference>
<dbReference type="Gene3D" id="3.40.50.300">
    <property type="entry name" value="P-loop containing nucleotide triphosphate hydrolases"/>
    <property type="match status" value="1"/>
</dbReference>
<sequence length="168" mass="19075">MEKSTFEAIARNLDNRLYSGGLHFLIGITGTGKSSICEIIQKNNKSDAVYFDVQADHSIENYANLVEKINLTNKHIVIDGLVIFKEPGNKVLDALVKHVHIKKMGALILTQSFDDLSYEHINASSSVSLISNLYPREISNVYLHSVDIKNDINEKYRSLTEFWIKYSR</sequence>
<geneLocation type="plasmid" evidence="2">
    <name>pA2504imp-1</name>
</geneLocation>
<dbReference type="EMBL" id="LC532225">
    <property type="protein sequence ID" value="BCB24651.1"/>
    <property type="molecule type" value="Genomic_DNA"/>
</dbReference>
<dbReference type="InterPro" id="IPR027417">
    <property type="entry name" value="P-loop_NTPase"/>
</dbReference>
<geneLocation type="plasmid" evidence="1">
    <name>pA2483imp-1</name>
</geneLocation>
<protein>
    <submittedName>
        <fullName evidence="2">Uncharacterized protein</fullName>
    </submittedName>
</protein>
<evidence type="ECO:0000313" key="1">
    <source>
        <dbReference type="EMBL" id="BCB24651.1"/>
    </source>
</evidence>